<protein>
    <recommendedName>
        <fullName evidence="2">Fumarylacetoacetase-like C-terminal domain-containing protein</fullName>
    </recommendedName>
</protein>
<dbReference type="InterPro" id="IPR036663">
    <property type="entry name" value="Fumarylacetoacetase_C_sf"/>
</dbReference>
<dbReference type="GO" id="GO:0046872">
    <property type="term" value="F:metal ion binding"/>
    <property type="evidence" value="ECO:0007669"/>
    <property type="project" value="UniProtKB-KW"/>
</dbReference>
<dbReference type="GO" id="GO:0018773">
    <property type="term" value="F:acetylpyruvate hydrolase activity"/>
    <property type="evidence" value="ECO:0007669"/>
    <property type="project" value="TreeGrafter"/>
</dbReference>
<name>A0A381P0X4_9ZZZZ</name>
<accession>A0A381P0X4</accession>
<reference evidence="3" key="1">
    <citation type="submission" date="2018-05" db="EMBL/GenBank/DDBJ databases">
        <authorList>
            <person name="Lanie J.A."/>
            <person name="Ng W.-L."/>
            <person name="Kazmierczak K.M."/>
            <person name="Andrzejewski T.M."/>
            <person name="Davidsen T.M."/>
            <person name="Wayne K.J."/>
            <person name="Tettelin H."/>
            <person name="Glass J.I."/>
            <person name="Rusch D."/>
            <person name="Podicherti R."/>
            <person name="Tsui H.-C.T."/>
            <person name="Winkler M.E."/>
        </authorList>
    </citation>
    <scope>NUCLEOTIDE SEQUENCE</scope>
</reference>
<dbReference type="Pfam" id="PF01557">
    <property type="entry name" value="FAA_hydrolase"/>
    <property type="match status" value="1"/>
</dbReference>
<evidence type="ECO:0000313" key="3">
    <source>
        <dbReference type="EMBL" id="SUZ59828.1"/>
    </source>
</evidence>
<dbReference type="PANTHER" id="PTHR11820:SF7">
    <property type="entry name" value="ACYLPYRUVASE FAHD1, MITOCHONDRIAL"/>
    <property type="match status" value="1"/>
</dbReference>
<gene>
    <name evidence="3" type="ORF">METZ01_LOCUS12682</name>
</gene>
<keyword evidence="1" id="KW-0479">Metal-binding</keyword>
<sequence length="196" mass="21769">VGQNYAKHAKELGNEVPKDPIFFQKASSCLSTSDVIKIPRGREIHYELELVMIFGKSGKSIPKSEALNHISHWCLGLDLTDRERQNKRREKGLPWFDAKSFPGAAVITDRETVNWQKLEQDLWLTINGVEVQRGNVSNMVFDISTLISVLSEIVTFQDGDFLFTGTPSGVGPLHDGDELMLGLGDETKGSLHVTSS</sequence>
<dbReference type="Gene3D" id="3.90.850.10">
    <property type="entry name" value="Fumarylacetoacetase-like, C-terminal domain"/>
    <property type="match status" value="1"/>
</dbReference>
<dbReference type="PANTHER" id="PTHR11820">
    <property type="entry name" value="ACYLPYRUVASE"/>
    <property type="match status" value="1"/>
</dbReference>
<feature type="domain" description="Fumarylacetoacetase-like C-terminal" evidence="2">
    <location>
        <begin position="1"/>
        <end position="183"/>
    </location>
</feature>
<dbReference type="SUPFAM" id="SSF56529">
    <property type="entry name" value="FAH"/>
    <property type="match status" value="1"/>
</dbReference>
<feature type="non-terminal residue" evidence="3">
    <location>
        <position position="1"/>
    </location>
</feature>
<proteinExistence type="predicted"/>
<dbReference type="EMBL" id="UINC01000701">
    <property type="protein sequence ID" value="SUZ59828.1"/>
    <property type="molecule type" value="Genomic_DNA"/>
</dbReference>
<evidence type="ECO:0000259" key="2">
    <source>
        <dbReference type="Pfam" id="PF01557"/>
    </source>
</evidence>
<dbReference type="AlphaFoldDB" id="A0A381P0X4"/>
<organism evidence="3">
    <name type="scientific">marine metagenome</name>
    <dbReference type="NCBI Taxonomy" id="408172"/>
    <lineage>
        <taxon>unclassified sequences</taxon>
        <taxon>metagenomes</taxon>
        <taxon>ecological metagenomes</taxon>
    </lineage>
</organism>
<dbReference type="InterPro" id="IPR011234">
    <property type="entry name" value="Fumarylacetoacetase-like_C"/>
</dbReference>
<evidence type="ECO:0000256" key="1">
    <source>
        <dbReference type="ARBA" id="ARBA00022723"/>
    </source>
</evidence>